<reference evidence="1 2" key="1">
    <citation type="submission" date="2019-06" db="EMBL/GenBank/DDBJ databases">
        <title>A distant relative of Phikzvirus genus phages from a therapeutic phage collection.</title>
        <authorList>
            <person name="Hejnowicz M.S."/>
            <person name="Dabrowski K."/>
            <person name="Gawor J."/>
            <person name="Weber-Dabrowska B."/>
            <person name="Gromadka R."/>
            <person name="Lobocka M.B."/>
        </authorList>
    </citation>
    <scope>NUCLEOTIDE SEQUENCE [LARGE SCALE GENOMIC DNA]</scope>
</reference>
<organism evidence="1 2">
    <name type="scientific">Pseudomonas phage vB_PaeM_PS119XW</name>
    <dbReference type="NCBI Taxonomy" id="2601632"/>
    <lineage>
        <taxon>Viruses</taxon>
        <taxon>Duplodnaviria</taxon>
        <taxon>Heunggongvirae</taxon>
        <taxon>Uroviricota</taxon>
        <taxon>Caudoviricetes</taxon>
        <taxon>Chimalliviridae</taxon>
        <taxon>Pawinskivirus</taxon>
        <taxon>Pawinskivirus PS119XW</taxon>
    </lineage>
</organism>
<sequence length="122" mass="13145">MTVYFEGTGEPRAATFSEVRDLFIDAVNSKRDEILAEAEQGKYEAYVNPNAAMADDIVSGVLGVIEGNHPDCPGFSLIPKVGEEEKAEAIEAGGNWIPFASEDVEAIDISDGVVDYFKLVNS</sequence>
<proteinExistence type="predicted"/>
<dbReference type="GeneID" id="77937059"/>
<dbReference type="RefSeq" id="YP_010661049.1">
    <property type="nucleotide sequence ID" value="NC_070882.1"/>
</dbReference>
<dbReference type="KEGG" id="vg:77937059"/>
<evidence type="ECO:0000313" key="1">
    <source>
        <dbReference type="EMBL" id="QEM42038.1"/>
    </source>
</evidence>
<protein>
    <submittedName>
        <fullName evidence="1">Uncharacterized protein</fullName>
    </submittedName>
</protein>
<dbReference type="EMBL" id="MN103543">
    <property type="protein sequence ID" value="QEM42038.1"/>
    <property type="molecule type" value="Genomic_DNA"/>
</dbReference>
<evidence type="ECO:0000313" key="2">
    <source>
        <dbReference type="Proteomes" id="UP000322144"/>
    </source>
</evidence>
<keyword evidence="2" id="KW-1185">Reference proteome</keyword>
<accession>A0A5C1K798</accession>
<dbReference type="Proteomes" id="UP000322144">
    <property type="component" value="Segment"/>
</dbReference>
<name>A0A5C1K798_9CAUD</name>